<feature type="domain" description="Tyrosine-protein phosphatase" evidence="2">
    <location>
        <begin position="406"/>
        <end position="678"/>
    </location>
</feature>
<evidence type="ECO:0000313" key="5">
    <source>
        <dbReference type="Proteomes" id="UP001497382"/>
    </source>
</evidence>
<dbReference type="GO" id="GO:0004725">
    <property type="term" value="F:protein tyrosine phosphatase activity"/>
    <property type="evidence" value="ECO:0007669"/>
    <property type="project" value="InterPro"/>
</dbReference>
<feature type="region of interest" description="Disordered" evidence="1">
    <location>
        <begin position="425"/>
        <end position="444"/>
    </location>
</feature>
<dbReference type="EMBL" id="CAXIEN010000048">
    <property type="protein sequence ID" value="CAL1270334.1"/>
    <property type="molecule type" value="Genomic_DNA"/>
</dbReference>
<dbReference type="GO" id="GO:0048666">
    <property type="term" value="P:neuron development"/>
    <property type="evidence" value="ECO:0007669"/>
    <property type="project" value="UniProtKB-ARBA"/>
</dbReference>
<dbReference type="InterPro" id="IPR016130">
    <property type="entry name" value="Tyr_Pase_AS"/>
</dbReference>
<dbReference type="PRINTS" id="PR00700">
    <property type="entry name" value="PRTYPHPHTASE"/>
</dbReference>
<protein>
    <recommendedName>
        <fullName evidence="6">Receptor-type tyrosine-protein phosphatase kappa</fullName>
    </recommendedName>
</protein>
<feature type="compositionally biased region" description="Basic and acidic residues" evidence="1">
    <location>
        <begin position="427"/>
        <end position="439"/>
    </location>
</feature>
<proteinExistence type="predicted"/>
<evidence type="ECO:0000313" key="4">
    <source>
        <dbReference type="EMBL" id="CAL1270334.1"/>
    </source>
</evidence>
<feature type="domain" description="Tyrosine specific protein phosphatases" evidence="3">
    <location>
        <begin position="597"/>
        <end position="669"/>
    </location>
</feature>
<dbReference type="SUPFAM" id="SSF52799">
    <property type="entry name" value="(Phosphotyrosine protein) phosphatases II"/>
    <property type="match status" value="2"/>
</dbReference>
<accession>A0AAV1ZGZ5</accession>
<evidence type="ECO:0000256" key="1">
    <source>
        <dbReference type="SAM" id="MobiDB-lite"/>
    </source>
</evidence>
<evidence type="ECO:0000259" key="3">
    <source>
        <dbReference type="PROSITE" id="PS50056"/>
    </source>
</evidence>
<dbReference type="InterPro" id="IPR029021">
    <property type="entry name" value="Prot-tyrosine_phosphatase-like"/>
</dbReference>
<dbReference type="PROSITE" id="PS00383">
    <property type="entry name" value="TYR_PHOSPHATASE_1"/>
    <property type="match status" value="1"/>
</dbReference>
<sequence>MDTAFFLGRPMNSWDFLDAAYDFLVREDFTGFKVESGIEDLGSAMGKVPKKGRKMFQKRKSSGTVTSFKKLQLSLLNTDIMRKACTGRASNTLLPKKPIELSRFPEYMEMIRKYDVILRTEFQVSSKGESHSTRHASKSANEIKNSYKKLVPFDYNRVVLEHLPGIPDSDYINASYIDSILKPNAYIAAQGPNEFTISDFWRMVWEQESYVIVMLTKVFDFIRVMCVQYWPTDLDKPEEYGNLEITLLAEEQLANFFIRTVKIRKGNEEREIVQLHYTNWPSHTCPFPSALLEFRRRVQVYMMRYPSTGPVVVHCSDGCGRTGTYLCIEANLLLAEEDFCYDVFGYAKKLRASRRGMIETLEHYKFIYDALEEANICGSTWFPVNALSQQLKYKSMKNPVTRMNEYQREYQKICKNSSKLSIGDCAGGHRPENRDKNRDVSIVPPDNFRPYLTSFQSNDNTDYINAVFVDGYTRSKEYIATEWPLQRTVQDFWSLVYDHDCNTVVVLCNPPASSTYPPFWPSEREKKKKYGPVFTVELVSSNHYPNIKTWIFKILKRVVSLTELMAGVKAEPKTTQVFQITCWPLGHKVPTSTNAVVELMNMVERWRQRSAYGPVIVLSTNGKSRVGVYCAACVAIEQVIQHGEVDVFQAVKTVRRHRPQLVENMTEYKYCYDLVLHYVLHYLNSL</sequence>
<evidence type="ECO:0008006" key="6">
    <source>
        <dbReference type="Google" id="ProtNLM"/>
    </source>
</evidence>
<feature type="domain" description="Tyrosine specific protein phosphatases" evidence="3">
    <location>
        <begin position="292"/>
        <end position="365"/>
    </location>
</feature>
<dbReference type="InterPro" id="IPR000387">
    <property type="entry name" value="Tyr_Pase_dom"/>
</dbReference>
<keyword evidence="5" id="KW-1185">Reference proteome</keyword>
<comment type="caution">
    <text evidence="4">The sequence shown here is derived from an EMBL/GenBank/DDBJ whole genome shotgun (WGS) entry which is preliminary data.</text>
</comment>
<dbReference type="PANTHER" id="PTHR19134">
    <property type="entry name" value="RECEPTOR-TYPE TYROSINE-PROTEIN PHOSPHATASE"/>
    <property type="match status" value="1"/>
</dbReference>
<dbReference type="SMART" id="SM00194">
    <property type="entry name" value="PTPc"/>
    <property type="match status" value="2"/>
</dbReference>
<organism evidence="4 5">
    <name type="scientific">Larinioides sclopetarius</name>
    <dbReference type="NCBI Taxonomy" id="280406"/>
    <lineage>
        <taxon>Eukaryota</taxon>
        <taxon>Metazoa</taxon>
        <taxon>Ecdysozoa</taxon>
        <taxon>Arthropoda</taxon>
        <taxon>Chelicerata</taxon>
        <taxon>Arachnida</taxon>
        <taxon>Araneae</taxon>
        <taxon>Araneomorphae</taxon>
        <taxon>Entelegynae</taxon>
        <taxon>Araneoidea</taxon>
        <taxon>Araneidae</taxon>
        <taxon>Larinioides</taxon>
    </lineage>
</organism>
<dbReference type="SMART" id="SM00404">
    <property type="entry name" value="PTPc_motif"/>
    <property type="match status" value="2"/>
</dbReference>
<dbReference type="InterPro" id="IPR050348">
    <property type="entry name" value="Protein-Tyr_Phosphatase"/>
</dbReference>
<dbReference type="Proteomes" id="UP001497382">
    <property type="component" value="Unassembled WGS sequence"/>
</dbReference>
<dbReference type="Pfam" id="PF00102">
    <property type="entry name" value="Y_phosphatase"/>
    <property type="match status" value="2"/>
</dbReference>
<dbReference type="InterPro" id="IPR000242">
    <property type="entry name" value="PTP_cat"/>
</dbReference>
<dbReference type="PROSITE" id="PS50056">
    <property type="entry name" value="TYR_PHOSPHATASE_2"/>
    <property type="match status" value="2"/>
</dbReference>
<dbReference type="PANTHER" id="PTHR19134:SF561">
    <property type="entry name" value="PROTEIN TYROSINE PHOSPHATASE 36E, ISOFORM A"/>
    <property type="match status" value="1"/>
</dbReference>
<gene>
    <name evidence="4" type="ORF">LARSCL_LOCUS5239</name>
</gene>
<dbReference type="CDD" id="cd00047">
    <property type="entry name" value="PTPc"/>
    <property type="match status" value="1"/>
</dbReference>
<feature type="domain" description="Tyrosine-protein phosphatase" evidence="2">
    <location>
        <begin position="118"/>
        <end position="374"/>
    </location>
</feature>
<dbReference type="FunFam" id="3.90.190.10:FF:000062">
    <property type="entry name" value="Receptor-type tyrosine-protein phosphatase kappa"/>
    <property type="match status" value="1"/>
</dbReference>
<dbReference type="InterPro" id="IPR003595">
    <property type="entry name" value="Tyr_Pase_cat"/>
</dbReference>
<dbReference type="AlphaFoldDB" id="A0AAV1ZGZ5"/>
<name>A0AAV1ZGZ5_9ARAC</name>
<reference evidence="4 5" key="1">
    <citation type="submission" date="2024-04" db="EMBL/GenBank/DDBJ databases">
        <authorList>
            <person name="Rising A."/>
            <person name="Reimegard J."/>
            <person name="Sonavane S."/>
            <person name="Akerstrom W."/>
            <person name="Nylinder S."/>
            <person name="Hedman E."/>
            <person name="Kallberg Y."/>
        </authorList>
    </citation>
    <scope>NUCLEOTIDE SEQUENCE [LARGE SCALE GENOMIC DNA]</scope>
</reference>
<dbReference type="FunFam" id="3.90.190.10:FF:000070">
    <property type="entry name" value="Receptor-type tyrosine-protein phosphatase kappa"/>
    <property type="match status" value="1"/>
</dbReference>
<dbReference type="PROSITE" id="PS50055">
    <property type="entry name" value="TYR_PHOSPHATASE_PTP"/>
    <property type="match status" value="2"/>
</dbReference>
<dbReference type="Gene3D" id="3.90.190.10">
    <property type="entry name" value="Protein tyrosine phosphatase superfamily"/>
    <property type="match status" value="2"/>
</dbReference>
<evidence type="ECO:0000259" key="2">
    <source>
        <dbReference type="PROSITE" id="PS50055"/>
    </source>
</evidence>